<dbReference type="InterPro" id="IPR021109">
    <property type="entry name" value="Peptidase_aspartic_dom_sf"/>
</dbReference>
<dbReference type="Pfam" id="PF08284">
    <property type="entry name" value="RVP_2"/>
    <property type="match status" value="1"/>
</dbReference>
<evidence type="ECO:0000256" key="1">
    <source>
        <dbReference type="SAM" id="Phobius"/>
    </source>
</evidence>
<dbReference type="SUPFAM" id="SSF50630">
    <property type="entry name" value="Acid proteases"/>
    <property type="match status" value="1"/>
</dbReference>
<keyword evidence="1" id="KW-0812">Transmembrane</keyword>
<comment type="caution">
    <text evidence="2">The sequence shown here is derived from an EMBL/GenBank/DDBJ whole genome shotgun (WGS) entry which is preliminary data.</text>
</comment>
<organism evidence="2 3">
    <name type="scientific">Gossypium australe</name>
    <dbReference type="NCBI Taxonomy" id="47621"/>
    <lineage>
        <taxon>Eukaryota</taxon>
        <taxon>Viridiplantae</taxon>
        <taxon>Streptophyta</taxon>
        <taxon>Embryophyta</taxon>
        <taxon>Tracheophyta</taxon>
        <taxon>Spermatophyta</taxon>
        <taxon>Magnoliopsida</taxon>
        <taxon>eudicotyledons</taxon>
        <taxon>Gunneridae</taxon>
        <taxon>Pentapetalae</taxon>
        <taxon>rosids</taxon>
        <taxon>malvids</taxon>
        <taxon>Malvales</taxon>
        <taxon>Malvaceae</taxon>
        <taxon>Malvoideae</taxon>
        <taxon>Gossypium</taxon>
    </lineage>
</organism>
<dbReference type="PANTHER" id="PTHR15503">
    <property type="entry name" value="LDOC1 RELATED"/>
    <property type="match status" value="1"/>
</dbReference>
<keyword evidence="1" id="KW-1133">Transmembrane helix</keyword>
<evidence type="ECO:0000313" key="3">
    <source>
        <dbReference type="Proteomes" id="UP000325315"/>
    </source>
</evidence>
<proteinExistence type="predicted"/>
<dbReference type="Proteomes" id="UP000325315">
    <property type="component" value="Unassembled WGS sequence"/>
</dbReference>
<dbReference type="OrthoDB" id="5597136at2759"/>
<reference evidence="3" key="1">
    <citation type="journal article" date="2019" name="Plant Biotechnol. J.">
        <title>Genome sequencing of the Australian wild diploid species Gossypium australe highlights disease resistance and delayed gland morphogenesis.</title>
        <authorList>
            <person name="Cai Y."/>
            <person name="Cai X."/>
            <person name="Wang Q."/>
            <person name="Wang P."/>
            <person name="Zhang Y."/>
            <person name="Cai C."/>
            <person name="Xu Y."/>
            <person name="Wang K."/>
            <person name="Zhou Z."/>
            <person name="Wang C."/>
            <person name="Geng S."/>
            <person name="Li B."/>
            <person name="Dong Q."/>
            <person name="Hou Y."/>
            <person name="Wang H."/>
            <person name="Ai P."/>
            <person name="Liu Z."/>
            <person name="Yi F."/>
            <person name="Sun M."/>
            <person name="An G."/>
            <person name="Cheng J."/>
            <person name="Zhang Y."/>
            <person name="Shi Q."/>
            <person name="Xie Y."/>
            <person name="Shi X."/>
            <person name="Chang Y."/>
            <person name="Huang F."/>
            <person name="Chen Y."/>
            <person name="Hong S."/>
            <person name="Mi L."/>
            <person name="Sun Q."/>
            <person name="Zhang L."/>
            <person name="Zhou B."/>
            <person name="Peng R."/>
            <person name="Zhang X."/>
            <person name="Liu F."/>
        </authorList>
    </citation>
    <scope>NUCLEOTIDE SEQUENCE [LARGE SCALE GENOMIC DNA]</scope>
    <source>
        <strain evidence="3">cv. PA1801</strain>
    </source>
</reference>
<name>A0A5B6VY86_9ROSI</name>
<gene>
    <name evidence="2" type="ORF">EPI10_024265</name>
</gene>
<keyword evidence="1" id="KW-0472">Membrane</keyword>
<feature type="transmembrane region" description="Helical" evidence="1">
    <location>
        <begin position="21"/>
        <end position="41"/>
    </location>
</feature>
<dbReference type="PANTHER" id="PTHR15503:SF45">
    <property type="entry name" value="RNA-DIRECTED DNA POLYMERASE HOMOLOG"/>
    <property type="match status" value="1"/>
</dbReference>
<protein>
    <submittedName>
        <fullName evidence="2">RVP_2 domain-containing protein</fullName>
    </submittedName>
</protein>
<keyword evidence="3" id="KW-1185">Reference proteome</keyword>
<dbReference type="AlphaFoldDB" id="A0A5B6VY86"/>
<evidence type="ECO:0000313" key="2">
    <source>
        <dbReference type="EMBL" id="KAA3473926.1"/>
    </source>
</evidence>
<accession>A0A5B6VY86</accession>
<dbReference type="EMBL" id="SMMG02000005">
    <property type="protein sequence ID" value="KAA3473926.1"/>
    <property type="molecule type" value="Genomic_DNA"/>
</dbReference>
<sequence>MNNLKQVHLLEYIQSELMKKLLLQMLLLVFSLFDINVYVLIDPGSTQSYICTALVDKKNLPIVSTDYNIKVTNPLGQCVLVNHICKSCPLKFRGYNFSVSLMLLPFDDFDLIFGMDWLKQVSLKSLNVEYIYIKEDGVDRATNMITTMSAHKLIRKGCEAYLAYVLNSKVAESKINQVPVIKEYADAFPKVLPRLSPTREVEFVIELVPGTTPISIVL</sequence>
<dbReference type="Gene3D" id="2.40.70.10">
    <property type="entry name" value="Acid Proteases"/>
    <property type="match status" value="1"/>
</dbReference>
<dbReference type="InterPro" id="IPR032567">
    <property type="entry name" value="RTL1-rel"/>
</dbReference>
<dbReference type="CDD" id="cd00303">
    <property type="entry name" value="retropepsin_like"/>
    <property type="match status" value="1"/>
</dbReference>